<dbReference type="AlphaFoldDB" id="A0A2K9NC46"/>
<sequence>MDGGTHLHLLPSQDSQTEAEGSFAQLYRQAHGKAGLSRLGVGAILDWLTRRGGDAQGIDTLLEDGLPLTSDNRDRVKGNLFLSYLFHDLRDKLRTHMEAARDAGDGPFAPLPNGLTQQQKLNWLRAQACISLNLVLDEWAADLAGKPAPACPFARMARFAQGFFKGSALYARADHDMVSISKTGSNTALHMCFSLVEASLHLGLDMAVPAWRDAMWRSRKELKTLAAGSLGMIVTFLHTSKLEPEGESAVNPTTGEACAFKVEHAADGVRLRLDARSITPFSTGNDRIYTGCPAFHVSGMIEMYLDWVLDLAIHHGLHQPERPVIDRPWPQRWHHGMAAE</sequence>
<dbReference type="EMBL" id="CP025611">
    <property type="protein sequence ID" value="AUN30723.1"/>
    <property type="molecule type" value="Genomic_DNA"/>
</dbReference>
<dbReference type="Proteomes" id="UP000234752">
    <property type="component" value="Chromosome eg_1"/>
</dbReference>
<name>A0A2K9NC46_9PROT</name>
<accession>A0A2K9NC46</accession>
<protein>
    <submittedName>
        <fullName evidence="1">Uncharacterized protein</fullName>
    </submittedName>
</protein>
<dbReference type="KEGG" id="ncb:C0V82_11075"/>
<evidence type="ECO:0000313" key="2">
    <source>
        <dbReference type="Proteomes" id="UP000234752"/>
    </source>
</evidence>
<dbReference type="OrthoDB" id="7295565at2"/>
<organism evidence="1 2">
    <name type="scientific">Niveispirillum cyanobacteriorum</name>
    <dbReference type="NCBI Taxonomy" id="1612173"/>
    <lineage>
        <taxon>Bacteria</taxon>
        <taxon>Pseudomonadati</taxon>
        <taxon>Pseudomonadota</taxon>
        <taxon>Alphaproteobacteria</taxon>
        <taxon>Rhodospirillales</taxon>
        <taxon>Azospirillaceae</taxon>
        <taxon>Niveispirillum</taxon>
    </lineage>
</organism>
<keyword evidence="2" id="KW-1185">Reference proteome</keyword>
<reference evidence="1 2" key="1">
    <citation type="submission" date="2017-12" db="EMBL/GenBank/DDBJ databases">
        <title>Genomes of bacteria within cyanobacterial aggregates.</title>
        <authorList>
            <person name="Cai H."/>
        </authorList>
    </citation>
    <scope>NUCLEOTIDE SEQUENCE [LARGE SCALE GENOMIC DNA]</scope>
    <source>
        <strain evidence="1 2">TH16</strain>
    </source>
</reference>
<proteinExistence type="predicted"/>
<evidence type="ECO:0000313" key="1">
    <source>
        <dbReference type="EMBL" id="AUN30723.1"/>
    </source>
</evidence>
<dbReference type="RefSeq" id="WP_102112399.1">
    <property type="nucleotide sequence ID" value="NZ_BMGN01000002.1"/>
</dbReference>
<gene>
    <name evidence="1" type="ORF">C0V82_11075</name>
</gene>